<accession>A0A392NXK3</accession>
<protein>
    <submittedName>
        <fullName evidence="1">Uncharacterized protein</fullName>
    </submittedName>
</protein>
<comment type="caution">
    <text evidence="1">The sequence shown here is derived from an EMBL/GenBank/DDBJ whole genome shotgun (WGS) entry which is preliminary data.</text>
</comment>
<gene>
    <name evidence="1" type="ORF">A2U01_0025584</name>
</gene>
<organism evidence="1 2">
    <name type="scientific">Trifolium medium</name>
    <dbReference type="NCBI Taxonomy" id="97028"/>
    <lineage>
        <taxon>Eukaryota</taxon>
        <taxon>Viridiplantae</taxon>
        <taxon>Streptophyta</taxon>
        <taxon>Embryophyta</taxon>
        <taxon>Tracheophyta</taxon>
        <taxon>Spermatophyta</taxon>
        <taxon>Magnoliopsida</taxon>
        <taxon>eudicotyledons</taxon>
        <taxon>Gunneridae</taxon>
        <taxon>Pentapetalae</taxon>
        <taxon>rosids</taxon>
        <taxon>fabids</taxon>
        <taxon>Fabales</taxon>
        <taxon>Fabaceae</taxon>
        <taxon>Papilionoideae</taxon>
        <taxon>50 kb inversion clade</taxon>
        <taxon>NPAAA clade</taxon>
        <taxon>Hologalegina</taxon>
        <taxon>IRL clade</taxon>
        <taxon>Trifolieae</taxon>
        <taxon>Trifolium</taxon>
    </lineage>
</organism>
<dbReference type="Proteomes" id="UP000265520">
    <property type="component" value="Unassembled WGS sequence"/>
</dbReference>
<sequence length="146" mass="15539">RANDHRYSRLTPSLSFVLSNSSSPPTTLSLSFSLVSDVDLVVVVQGVAPAVCLNSGRFGTGSLELAMIREGCCDAVFVIFLRSPASVDLLTAMVHTTIDSLDGLGFTDLGLPPLPFINGDGSRHRRQFHGFRFASAASAICINLPD</sequence>
<reference evidence="1 2" key="1">
    <citation type="journal article" date="2018" name="Front. Plant Sci.">
        <title>Red Clover (Trifolium pratense) and Zigzag Clover (T. medium) - A Picture of Genomic Similarities and Differences.</title>
        <authorList>
            <person name="Dluhosova J."/>
            <person name="Istvanek J."/>
            <person name="Nedelnik J."/>
            <person name="Repkova J."/>
        </authorList>
    </citation>
    <scope>NUCLEOTIDE SEQUENCE [LARGE SCALE GENOMIC DNA]</scope>
    <source>
        <strain evidence="2">cv. 10/8</strain>
        <tissue evidence="1">Leaf</tissue>
    </source>
</reference>
<proteinExistence type="predicted"/>
<feature type="non-terminal residue" evidence="1">
    <location>
        <position position="1"/>
    </location>
</feature>
<name>A0A392NXK3_9FABA</name>
<dbReference type="AlphaFoldDB" id="A0A392NXK3"/>
<keyword evidence="2" id="KW-1185">Reference proteome</keyword>
<evidence type="ECO:0000313" key="2">
    <source>
        <dbReference type="Proteomes" id="UP000265520"/>
    </source>
</evidence>
<dbReference type="EMBL" id="LXQA010055701">
    <property type="protein sequence ID" value="MCI04537.1"/>
    <property type="molecule type" value="Genomic_DNA"/>
</dbReference>
<evidence type="ECO:0000313" key="1">
    <source>
        <dbReference type="EMBL" id="MCI04537.1"/>
    </source>
</evidence>